<sequence length="114" mass="12936">MKQQCRQRTITSITEILEAMQVSMEYSREAGFTGSKPHLVQLITEEACTNAWEYQAAAGRFGFEIQWYLDDMSLEITVFQQEGCFALPRVGAPPKDPGDGGFFLFKALRMRFAV</sequence>
<keyword evidence="1" id="KW-0547">Nucleotide-binding</keyword>
<accession>A0ABY3SIA5</accession>
<keyword evidence="1" id="KW-0067">ATP-binding</keyword>
<evidence type="ECO:0000313" key="1">
    <source>
        <dbReference type="EMBL" id="UJF32881.1"/>
    </source>
</evidence>
<reference evidence="1 2" key="1">
    <citation type="journal article" date="2024" name="Int. J. Syst. Evol. Microbiol.">
        <title>Paenibacillus hexagrammi sp. nov., a novel bacterium isolated from the gut content of Hexagrammos agrammus.</title>
        <authorList>
            <person name="Jung H.K."/>
            <person name="Kim D.G."/>
            <person name="Zin H."/>
            <person name="Park J."/>
            <person name="Jung H."/>
            <person name="Kim Y.O."/>
            <person name="Kong H.J."/>
            <person name="Kim J.W."/>
            <person name="Kim Y.S."/>
        </authorList>
    </citation>
    <scope>NUCLEOTIDE SEQUENCE [LARGE SCALE GENOMIC DNA]</scope>
    <source>
        <strain evidence="1 2">YPD9-1</strain>
    </source>
</reference>
<name>A0ABY3SIA5_9BACL</name>
<organism evidence="1 2">
    <name type="scientific">Paenibacillus hexagrammi</name>
    <dbReference type="NCBI Taxonomy" id="2908839"/>
    <lineage>
        <taxon>Bacteria</taxon>
        <taxon>Bacillati</taxon>
        <taxon>Bacillota</taxon>
        <taxon>Bacilli</taxon>
        <taxon>Bacillales</taxon>
        <taxon>Paenibacillaceae</taxon>
        <taxon>Paenibacillus</taxon>
    </lineage>
</organism>
<gene>
    <name evidence="1" type="ORF">L0M14_25430</name>
</gene>
<dbReference type="RefSeq" id="WP_235119224.1">
    <property type="nucleotide sequence ID" value="NZ_CP090978.1"/>
</dbReference>
<dbReference type="GO" id="GO:0005524">
    <property type="term" value="F:ATP binding"/>
    <property type="evidence" value="ECO:0007669"/>
    <property type="project" value="UniProtKB-KW"/>
</dbReference>
<dbReference type="Proteomes" id="UP001649230">
    <property type="component" value="Chromosome"/>
</dbReference>
<keyword evidence="2" id="KW-1185">Reference proteome</keyword>
<proteinExistence type="predicted"/>
<evidence type="ECO:0000313" key="2">
    <source>
        <dbReference type="Proteomes" id="UP001649230"/>
    </source>
</evidence>
<protein>
    <submittedName>
        <fullName evidence="1">ATP-binding protein</fullName>
    </submittedName>
</protein>
<dbReference type="EMBL" id="CP090978">
    <property type="protein sequence ID" value="UJF32881.1"/>
    <property type="molecule type" value="Genomic_DNA"/>
</dbReference>